<evidence type="ECO:0000256" key="1">
    <source>
        <dbReference type="ARBA" id="ARBA00005228"/>
    </source>
</evidence>
<evidence type="ECO:0000259" key="2">
    <source>
        <dbReference type="Pfam" id="PF00326"/>
    </source>
</evidence>
<feature type="domain" description="Peptidase S9 prolyl oligopeptidase catalytic" evidence="2">
    <location>
        <begin position="2"/>
        <end position="116"/>
    </location>
</feature>
<dbReference type="GO" id="GO:0004252">
    <property type="term" value="F:serine-type endopeptidase activity"/>
    <property type="evidence" value="ECO:0007669"/>
    <property type="project" value="InterPro"/>
</dbReference>
<protein>
    <submittedName>
        <fullName evidence="3">Unannotated protein</fullName>
    </submittedName>
</protein>
<proteinExistence type="inferred from homology"/>
<dbReference type="Pfam" id="PF00326">
    <property type="entry name" value="Peptidase_S9"/>
    <property type="match status" value="1"/>
</dbReference>
<dbReference type="InterPro" id="IPR051543">
    <property type="entry name" value="Serine_Peptidase_S9A"/>
</dbReference>
<name>A0A6J6JKK0_9ZZZZ</name>
<dbReference type="PANTHER" id="PTHR11757">
    <property type="entry name" value="PROTEASE FAMILY S9A OLIGOPEPTIDASE"/>
    <property type="match status" value="1"/>
</dbReference>
<accession>A0A6J6JKK0</accession>
<sequence>MPFVDVVNTMSDPTLPLTITEWEEWGDPREEPFASYILSYSPYDNTTNVSYPALYVTAGLNDPRVSYHEPAKWVARLRHESPDTHVVFKCEMGAGHGGPSGRYEQWRDEARTLSFAIFSVS</sequence>
<evidence type="ECO:0000313" key="3">
    <source>
        <dbReference type="EMBL" id="CAB4637820.1"/>
    </source>
</evidence>
<dbReference type="InterPro" id="IPR029058">
    <property type="entry name" value="AB_hydrolase_fold"/>
</dbReference>
<dbReference type="SUPFAM" id="SSF53474">
    <property type="entry name" value="alpha/beta-Hydrolases"/>
    <property type="match status" value="1"/>
</dbReference>
<gene>
    <name evidence="3" type="ORF">UFOPK2086_00740</name>
</gene>
<dbReference type="GO" id="GO:0006508">
    <property type="term" value="P:proteolysis"/>
    <property type="evidence" value="ECO:0007669"/>
    <property type="project" value="InterPro"/>
</dbReference>
<dbReference type="InterPro" id="IPR002470">
    <property type="entry name" value="Peptidase_S9A"/>
</dbReference>
<dbReference type="Gene3D" id="3.40.50.1820">
    <property type="entry name" value="alpha/beta hydrolase"/>
    <property type="match status" value="1"/>
</dbReference>
<dbReference type="PANTHER" id="PTHR11757:SF19">
    <property type="entry name" value="PROLYL ENDOPEPTIDASE-LIKE"/>
    <property type="match status" value="1"/>
</dbReference>
<dbReference type="InterPro" id="IPR001375">
    <property type="entry name" value="Peptidase_S9_cat"/>
</dbReference>
<dbReference type="AlphaFoldDB" id="A0A6J6JKK0"/>
<dbReference type="EMBL" id="CAEZVQ010000089">
    <property type="protein sequence ID" value="CAB4637820.1"/>
    <property type="molecule type" value="Genomic_DNA"/>
</dbReference>
<reference evidence="3" key="1">
    <citation type="submission" date="2020-05" db="EMBL/GenBank/DDBJ databases">
        <authorList>
            <person name="Chiriac C."/>
            <person name="Salcher M."/>
            <person name="Ghai R."/>
            <person name="Kavagutti S V."/>
        </authorList>
    </citation>
    <scope>NUCLEOTIDE SEQUENCE</scope>
</reference>
<comment type="similarity">
    <text evidence="1">Belongs to the peptidase S9A family.</text>
</comment>
<organism evidence="3">
    <name type="scientific">freshwater metagenome</name>
    <dbReference type="NCBI Taxonomy" id="449393"/>
    <lineage>
        <taxon>unclassified sequences</taxon>
        <taxon>metagenomes</taxon>
        <taxon>ecological metagenomes</taxon>
    </lineage>
</organism>
<dbReference type="PRINTS" id="PR00862">
    <property type="entry name" value="PROLIGOPTASE"/>
</dbReference>